<organism evidence="3 4">
    <name type="scientific">Lactuca sativa</name>
    <name type="common">Garden lettuce</name>
    <dbReference type="NCBI Taxonomy" id="4236"/>
    <lineage>
        <taxon>Eukaryota</taxon>
        <taxon>Viridiplantae</taxon>
        <taxon>Streptophyta</taxon>
        <taxon>Embryophyta</taxon>
        <taxon>Tracheophyta</taxon>
        <taxon>Spermatophyta</taxon>
        <taxon>Magnoliopsida</taxon>
        <taxon>eudicotyledons</taxon>
        <taxon>Gunneridae</taxon>
        <taxon>Pentapetalae</taxon>
        <taxon>asterids</taxon>
        <taxon>campanulids</taxon>
        <taxon>Asterales</taxon>
        <taxon>Asteraceae</taxon>
        <taxon>Cichorioideae</taxon>
        <taxon>Cichorieae</taxon>
        <taxon>Lactucinae</taxon>
        <taxon>Lactuca</taxon>
    </lineage>
</organism>
<accession>A0A9R1X3N0</accession>
<protein>
    <recommendedName>
        <fullName evidence="2">At2g35280-like TPR domain-containing protein</fullName>
    </recommendedName>
</protein>
<feature type="domain" description="At2g35280-like TPR" evidence="2">
    <location>
        <begin position="45"/>
        <end position="99"/>
    </location>
</feature>
<evidence type="ECO:0000259" key="2">
    <source>
        <dbReference type="Pfam" id="PF23310"/>
    </source>
</evidence>
<reference evidence="3 4" key="1">
    <citation type="journal article" date="2017" name="Nat. Commun.">
        <title>Genome assembly with in vitro proximity ligation data and whole-genome triplication in lettuce.</title>
        <authorList>
            <person name="Reyes-Chin-Wo S."/>
            <person name="Wang Z."/>
            <person name="Yang X."/>
            <person name="Kozik A."/>
            <person name="Arikit S."/>
            <person name="Song C."/>
            <person name="Xia L."/>
            <person name="Froenicke L."/>
            <person name="Lavelle D.O."/>
            <person name="Truco M.J."/>
            <person name="Xia R."/>
            <person name="Zhu S."/>
            <person name="Xu C."/>
            <person name="Xu H."/>
            <person name="Xu X."/>
            <person name="Cox K."/>
            <person name="Korf I."/>
            <person name="Meyers B.C."/>
            <person name="Michelmore R.W."/>
        </authorList>
    </citation>
    <scope>NUCLEOTIDE SEQUENCE [LARGE SCALE GENOMIC DNA]</scope>
    <source>
        <strain evidence="4">cv. Salinas</strain>
        <tissue evidence="3">Seedlings</tissue>
    </source>
</reference>
<keyword evidence="4" id="KW-1185">Reference proteome</keyword>
<comment type="caution">
    <text evidence="3">The sequence shown here is derived from an EMBL/GenBank/DDBJ whole genome shotgun (WGS) entry which is preliminary data.</text>
</comment>
<dbReference type="Proteomes" id="UP000235145">
    <property type="component" value="Unassembled WGS sequence"/>
</dbReference>
<dbReference type="Pfam" id="PF23310">
    <property type="entry name" value="TPR_27"/>
    <property type="match status" value="1"/>
</dbReference>
<feature type="transmembrane region" description="Helical" evidence="1">
    <location>
        <begin position="6"/>
        <end position="22"/>
    </location>
</feature>
<sequence>MNVYLMKYNFIYLLFTVYLNFVSSKNPQMYRTARIDMFKGMGPKNMKVGLFIRTCALHNNIEAMFRQGILCVVSCFYYDNFDLGLTLLRQGANEDHLEAI</sequence>
<dbReference type="AlphaFoldDB" id="A0A9R1X3N0"/>
<name>A0A9R1X3N0_LACSA</name>
<evidence type="ECO:0000313" key="4">
    <source>
        <dbReference type="Proteomes" id="UP000235145"/>
    </source>
</evidence>
<dbReference type="EMBL" id="NBSK02000007">
    <property type="protein sequence ID" value="KAJ0197274.1"/>
    <property type="molecule type" value="Genomic_DNA"/>
</dbReference>
<evidence type="ECO:0000256" key="1">
    <source>
        <dbReference type="SAM" id="Phobius"/>
    </source>
</evidence>
<keyword evidence="1" id="KW-1133">Transmembrane helix</keyword>
<dbReference type="InterPro" id="IPR057136">
    <property type="entry name" value="At2g35280_TPR_dom"/>
</dbReference>
<keyword evidence="1" id="KW-0472">Membrane</keyword>
<evidence type="ECO:0000313" key="3">
    <source>
        <dbReference type="EMBL" id="KAJ0197274.1"/>
    </source>
</evidence>
<keyword evidence="1" id="KW-0812">Transmembrane</keyword>
<proteinExistence type="predicted"/>
<gene>
    <name evidence="3" type="ORF">LSAT_V11C700371360</name>
</gene>